<dbReference type="Gene3D" id="1.10.10.10">
    <property type="entry name" value="Winged helix-like DNA-binding domain superfamily/Winged helix DNA-binding domain"/>
    <property type="match status" value="1"/>
</dbReference>
<reference evidence="2 3" key="1">
    <citation type="submission" date="2019-08" db="EMBL/GenBank/DDBJ databases">
        <title>In-depth cultivation of the pig gut microbiome towards novel bacterial diversity and tailored functional studies.</title>
        <authorList>
            <person name="Wylensek D."/>
            <person name="Hitch T.C.A."/>
            <person name="Clavel T."/>
        </authorList>
    </citation>
    <scope>NUCLEOTIDE SEQUENCE [LARGE SCALE GENOMIC DNA]</scope>
    <source>
        <strain evidence="2 3">WCA-380-WT-2B</strain>
    </source>
</reference>
<evidence type="ECO:0000313" key="2">
    <source>
        <dbReference type="EMBL" id="MSS76852.1"/>
    </source>
</evidence>
<dbReference type="Pfam" id="PF17783">
    <property type="entry name" value="WHD_CvfB"/>
    <property type="match status" value="1"/>
</dbReference>
<comment type="caution">
    <text evidence="2">The sequence shown here is derived from an EMBL/GenBank/DDBJ whole genome shotgun (WGS) entry which is preliminary data.</text>
</comment>
<dbReference type="GO" id="GO:0003676">
    <property type="term" value="F:nucleic acid binding"/>
    <property type="evidence" value="ECO:0007669"/>
    <property type="project" value="InterPro"/>
</dbReference>
<dbReference type="SMART" id="SM00316">
    <property type="entry name" value="S1"/>
    <property type="match status" value="1"/>
</dbReference>
<dbReference type="EMBL" id="VULQ01000001">
    <property type="protein sequence ID" value="MSS76852.1"/>
    <property type="molecule type" value="Genomic_DNA"/>
</dbReference>
<dbReference type="PANTHER" id="PTHR37296:SF1">
    <property type="entry name" value="CONSERVED VIRULENCE FACTOR B"/>
    <property type="match status" value="1"/>
</dbReference>
<dbReference type="InterPro" id="IPR003029">
    <property type="entry name" value="S1_domain"/>
</dbReference>
<sequence>MPKDQKSYKLFKDMTYPVGVMLDKDNMLILTTKIREFLSLDHNFKENDIVEGRIYSINKHIGAFVAINNQYDSLLRINELKGVHIEGELLKLRVKEVKEDGKIELTNRKRAYLEIDSDSEKILDYLYENDGLVNLGDKSSPDKIYRIFGLSKSSFKRAIGRLYKEKYIRIFSNKIELMRR</sequence>
<keyword evidence="3" id="KW-1185">Reference proteome</keyword>
<dbReference type="SUPFAM" id="SSF50249">
    <property type="entry name" value="Nucleic acid-binding proteins"/>
    <property type="match status" value="1"/>
</dbReference>
<dbReference type="Gene3D" id="2.40.50.140">
    <property type="entry name" value="Nucleic acid-binding proteins"/>
    <property type="match status" value="1"/>
</dbReference>
<evidence type="ECO:0000259" key="1">
    <source>
        <dbReference type="PROSITE" id="PS50126"/>
    </source>
</evidence>
<dbReference type="PANTHER" id="PTHR37296">
    <property type="entry name" value="CONSERVED VIRULENCE FACTOR B"/>
    <property type="match status" value="1"/>
</dbReference>
<evidence type="ECO:0000313" key="3">
    <source>
        <dbReference type="Proteomes" id="UP000441925"/>
    </source>
</evidence>
<dbReference type="PROSITE" id="PS50126">
    <property type="entry name" value="S1"/>
    <property type="match status" value="1"/>
</dbReference>
<dbReference type="Proteomes" id="UP000441925">
    <property type="component" value="Unassembled WGS sequence"/>
</dbReference>
<protein>
    <submittedName>
        <fullName evidence="2">RNA-binding protein</fullName>
    </submittedName>
</protein>
<dbReference type="InterPro" id="IPR036388">
    <property type="entry name" value="WH-like_DNA-bd_sf"/>
</dbReference>
<dbReference type="AlphaFoldDB" id="A0A6N7VPQ0"/>
<proteinExistence type="predicted"/>
<accession>A0A6N7VPQ0</accession>
<name>A0A6N7VPQ0_9FIRM</name>
<dbReference type="InterPro" id="IPR012340">
    <property type="entry name" value="NA-bd_OB-fold"/>
</dbReference>
<feature type="domain" description="S1 motif" evidence="1">
    <location>
        <begin position="47"/>
        <end position="108"/>
    </location>
</feature>
<organism evidence="2 3">
    <name type="scientific">Anaerococcus porci</name>
    <dbReference type="NCBI Taxonomy" id="2652269"/>
    <lineage>
        <taxon>Bacteria</taxon>
        <taxon>Bacillati</taxon>
        <taxon>Bacillota</taxon>
        <taxon>Tissierellia</taxon>
        <taxon>Tissierellales</taxon>
        <taxon>Peptoniphilaceae</taxon>
        <taxon>Anaerococcus</taxon>
    </lineage>
</organism>
<gene>
    <name evidence="2" type="ORF">FYJ26_00115</name>
</gene>
<dbReference type="InterPro" id="IPR040764">
    <property type="entry name" value="CvfB_WH"/>
</dbReference>
<dbReference type="InterPro" id="IPR014464">
    <property type="entry name" value="CvfB_fam"/>
</dbReference>